<evidence type="ECO:0000256" key="6">
    <source>
        <dbReference type="SAM" id="SignalP"/>
    </source>
</evidence>
<feature type="region of interest" description="Disordered" evidence="5">
    <location>
        <begin position="1011"/>
        <end position="1035"/>
    </location>
</feature>
<dbReference type="SUPFAM" id="SSF51126">
    <property type="entry name" value="Pectin lyase-like"/>
    <property type="match status" value="2"/>
</dbReference>
<keyword evidence="2" id="KW-0063">Aspartyl esterase</keyword>
<comment type="similarity">
    <text evidence="4">Belongs to the polysaccharide lyase 1 family.</text>
</comment>
<accession>A0ABV6FIV3</accession>
<dbReference type="RefSeq" id="WP_379680517.1">
    <property type="nucleotide sequence ID" value="NZ_JBHLWP010000013.1"/>
</dbReference>
<organism evidence="8 9">
    <name type="scientific">Massilia consociata</name>
    <dbReference type="NCBI Taxonomy" id="760117"/>
    <lineage>
        <taxon>Bacteria</taxon>
        <taxon>Pseudomonadati</taxon>
        <taxon>Pseudomonadota</taxon>
        <taxon>Betaproteobacteria</taxon>
        <taxon>Burkholderiales</taxon>
        <taxon>Oxalobacteraceae</taxon>
        <taxon>Telluria group</taxon>
        <taxon>Massilia</taxon>
    </lineage>
</organism>
<dbReference type="Pfam" id="PF00544">
    <property type="entry name" value="Pectate_lyase_4"/>
    <property type="match status" value="1"/>
</dbReference>
<keyword evidence="6" id="KW-0732">Signal</keyword>
<comment type="subcellular location">
    <subcellularLocation>
        <location evidence="4">Secreted</location>
    </subcellularLocation>
</comment>
<keyword evidence="4" id="KW-0964">Secreted</keyword>
<dbReference type="Gene3D" id="2.160.20.10">
    <property type="entry name" value="Single-stranded right-handed beta-helix, Pectin lyase-like"/>
    <property type="match status" value="2"/>
</dbReference>
<evidence type="ECO:0000313" key="9">
    <source>
        <dbReference type="Proteomes" id="UP001589773"/>
    </source>
</evidence>
<proteinExistence type="inferred from homology"/>
<evidence type="ECO:0000256" key="3">
    <source>
        <dbReference type="ARBA" id="ARBA00023239"/>
    </source>
</evidence>
<feature type="signal peptide" evidence="6">
    <location>
        <begin position="1"/>
        <end position="21"/>
    </location>
</feature>
<comment type="caution">
    <text evidence="8">The sequence shown here is derived from an EMBL/GenBank/DDBJ whole genome shotgun (WGS) entry which is preliminary data.</text>
</comment>
<reference evidence="8 9" key="1">
    <citation type="submission" date="2024-09" db="EMBL/GenBank/DDBJ databases">
        <authorList>
            <person name="Sun Q."/>
            <person name="Mori K."/>
        </authorList>
    </citation>
    <scope>NUCLEOTIDE SEQUENCE [LARGE SCALE GENOMIC DNA]</scope>
    <source>
        <strain evidence="8 9">CCM 7792</strain>
    </source>
</reference>
<dbReference type="SMART" id="SM00656">
    <property type="entry name" value="Amb_all"/>
    <property type="match status" value="1"/>
</dbReference>
<evidence type="ECO:0000256" key="1">
    <source>
        <dbReference type="ARBA" id="ARBA00022801"/>
    </source>
</evidence>
<keyword evidence="3 4" id="KW-0456">Lyase</keyword>
<dbReference type="EMBL" id="JBHLWP010000013">
    <property type="protein sequence ID" value="MFC0253459.1"/>
    <property type="molecule type" value="Genomic_DNA"/>
</dbReference>
<dbReference type="Pfam" id="PF01095">
    <property type="entry name" value="Pectinesterase"/>
    <property type="match status" value="1"/>
</dbReference>
<dbReference type="InterPro" id="IPR012334">
    <property type="entry name" value="Pectin_lyas_fold"/>
</dbReference>
<protein>
    <submittedName>
        <fullName evidence="8">Pectinesterase family protein</fullName>
    </submittedName>
</protein>
<dbReference type="Proteomes" id="UP001589773">
    <property type="component" value="Unassembled WGS sequence"/>
</dbReference>
<dbReference type="PANTHER" id="PTHR31683:SF18">
    <property type="entry name" value="PECTATE LYASE 21-RELATED"/>
    <property type="match status" value="1"/>
</dbReference>
<feature type="domain" description="Pectate lyase" evidence="7">
    <location>
        <begin position="51"/>
        <end position="312"/>
    </location>
</feature>
<gene>
    <name evidence="8" type="ORF">ACFFJK_16285</name>
</gene>
<dbReference type="InterPro" id="IPR011050">
    <property type="entry name" value="Pectin_lyase_fold/virulence"/>
</dbReference>
<keyword evidence="9" id="KW-1185">Reference proteome</keyword>
<dbReference type="InterPro" id="IPR002022">
    <property type="entry name" value="Pec_lyase"/>
</dbReference>
<keyword evidence="4" id="KW-0119">Carbohydrate metabolism</keyword>
<evidence type="ECO:0000256" key="2">
    <source>
        <dbReference type="ARBA" id="ARBA00023085"/>
    </source>
</evidence>
<evidence type="ECO:0000259" key="7">
    <source>
        <dbReference type="SMART" id="SM00656"/>
    </source>
</evidence>
<evidence type="ECO:0000256" key="5">
    <source>
        <dbReference type="SAM" id="MobiDB-lite"/>
    </source>
</evidence>
<dbReference type="InterPro" id="IPR045032">
    <property type="entry name" value="PEL"/>
</dbReference>
<name>A0ABV6FIV3_9BURK</name>
<keyword evidence="1" id="KW-0378">Hydrolase</keyword>
<dbReference type="PANTHER" id="PTHR31683">
    <property type="entry name" value="PECTATE LYASE 18-RELATED"/>
    <property type="match status" value="1"/>
</dbReference>
<sequence length="1057" mass="112623">MNARATVLALALAGAFADASAAAVSLAERQHAPADGWAAQAGGTRGGALARPEHVFTVRDRAQLLAALAAPAPARIVRVAANIDMTEGRPFRNTADQAQRGVVRIPSHTTLIGVAPGAGFVNGSLIVANVEQVIVRNLAISNPCDVGPVWDPHDGAKGNWNSEFDGITVSGAHHVWIDHNSFTDAPQTDDKQPVENGKIKQCHDGAVDITRGSDYVSVTYNRFAEHEKNMLIGAGDAATGDAGRLRVTLQGNLFEHVAERSPRVRYGQVHLLNNYYVGERKRPVYGHGYSIGAAHASRIISDANAFEVAGATACKQIVRDPASSPGIFADSGSLLNGSPLADCPFAGDAGWRPPYRYTALPAAQVPRHVLDNAGPRPLRDGDDGYAEARIVPVPGETFLLRARQDADGNWQGASLQLAEGGKVLVVELLESRGGEIKRIKQVRRNAPPPGPIVLRYAAEPGPQGQLLNVFVDGDRATWLVAPPLPAVQPVSWDAGANMLLDLRSGPAGAPPERVTVHVGADRIALQAGDAPESLRVGGASRITASADDPRIAAVEVQDGALRLTPHAPGRTAVTVRSLDDPWAQAIFTVDVGAPFAAPGTASLPPSTAAHPANGERGVPPDTPLRLVFADEPVLSGQGSVRVYRKRGQDRTLVAVVRPGEAITALGPQGQQRLVRQHRIQVTGKELRVSLPQALEYGQEYEAAVDAGLVRTGGGAGEFAGARWSFRTTPYKPVGDSVTVDDDGRADFRTVQAALDYVMSQPREKAMTVNVRDGVYPELLYLRDKDNVTLRGQSRDATIVRAANSDTRNPGSGTGQPDGSAGVLGGRSLFLAQDLDLLEIRDIALHNSTRRSDGHSAQAEAIYFNSDQGRLQVRNAHFISEQDTLQLKGYAWFYKSLIEGNVDFVWGNNRAALFEDSELRTVGDSANPNSGGYIVQARTVGPDEPGFIFLRSRLTRGPGPLGNLPPNGATYFARSPGTANTWDNVAFIECSVGPHIAADAWYRKPVPNPAQGGFREYGNKSEDGQPRSFGGTRLSKEEAARLSSRAAVFAGRGWNPQP</sequence>
<feature type="chain" id="PRO_5046594460" evidence="6">
    <location>
        <begin position="22"/>
        <end position="1057"/>
    </location>
</feature>
<keyword evidence="4" id="KW-0624">Polysaccharide degradation</keyword>
<dbReference type="InterPro" id="IPR000070">
    <property type="entry name" value="Pectinesterase_cat"/>
</dbReference>
<evidence type="ECO:0000256" key="4">
    <source>
        <dbReference type="RuleBase" id="RU361173"/>
    </source>
</evidence>
<evidence type="ECO:0000313" key="8">
    <source>
        <dbReference type="EMBL" id="MFC0253459.1"/>
    </source>
</evidence>